<dbReference type="AlphaFoldDB" id="A0A0D0WTF9"/>
<name>A0A0D0WTF9_9ACTN</name>
<evidence type="ECO:0000313" key="2">
    <source>
        <dbReference type="Proteomes" id="UP000032254"/>
    </source>
</evidence>
<keyword evidence="2" id="KW-1185">Reference proteome</keyword>
<organism evidence="1 2">
    <name type="scientific">Micromonospora haikouensis</name>
    <dbReference type="NCBI Taxonomy" id="686309"/>
    <lineage>
        <taxon>Bacteria</taxon>
        <taxon>Bacillati</taxon>
        <taxon>Actinomycetota</taxon>
        <taxon>Actinomycetes</taxon>
        <taxon>Micromonosporales</taxon>
        <taxon>Micromonosporaceae</taxon>
        <taxon>Micromonospora</taxon>
    </lineage>
</organism>
<dbReference type="GeneID" id="301306899"/>
<comment type="caution">
    <text evidence="1">The sequence shown here is derived from an EMBL/GenBank/DDBJ whole genome shotgun (WGS) entry which is preliminary data.</text>
</comment>
<evidence type="ECO:0000313" key="1">
    <source>
        <dbReference type="EMBL" id="KIR60720.1"/>
    </source>
</evidence>
<dbReference type="Gene3D" id="1.20.120.450">
    <property type="entry name" value="dinb family like domain"/>
    <property type="match status" value="1"/>
</dbReference>
<dbReference type="RefSeq" id="WP_043967000.1">
    <property type="nucleotide sequence ID" value="NZ_JBEZEN010000018.1"/>
</dbReference>
<sequence>MAEIKIDPTLGPVLARTGDERAVLESFLDFHRGIVLRKVAGLSDADARRRLVPSRTTLAGLVKHLTLVERNWFPALLAPGPGDVHVTGEADAVDSFTLDGSDTVESLVAGYERACARSREVAARFDLDHVVPQPQLGEVSLRWILTHMIEETARHAGHADILRELTDGSTGAI</sequence>
<dbReference type="InterPro" id="IPR007061">
    <property type="entry name" value="MST-like"/>
</dbReference>
<accession>A0A0D0WTF9</accession>
<dbReference type="EMBL" id="JXSX01000003">
    <property type="protein sequence ID" value="KIR60720.1"/>
    <property type="molecule type" value="Genomic_DNA"/>
</dbReference>
<proteinExistence type="predicted"/>
<gene>
    <name evidence="1" type="ORF">TK50_22905</name>
</gene>
<protein>
    <submittedName>
        <fullName evidence="1">Mini-circle protein</fullName>
    </submittedName>
</protein>
<reference evidence="1 2" key="1">
    <citation type="submission" date="2015-01" db="EMBL/GenBank/DDBJ databases">
        <title>Sequencing and annotation of Micromonospora carbonacea strain JXNU-1 genome.</title>
        <authorList>
            <person name="Long Z."/>
            <person name="Huang Y."/>
            <person name="Jiang Y."/>
        </authorList>
    </citation>
    <scope>NUCLEOTIDE SEQUENCE [LARGE SCALE GENOMIC DNA]</scope>
    <source>
        <strain evidence="1 2">JXNU-1</strain>
    </source>
</reference>
<dbReference type="Pfam" id="PF04978">
    <property type="entry name" value="MST"/>
    <property type="match status" value="1"/>
</dbReference>
<dbReference type="OrthoDB" id="4548523at2"/>
<dbReference type="SUPFAM" id="SSF109854">
    <property type="entry name" value="DinB/YfiT-like putative metalloenzymes"/>
    <property type="match status" value="1"/>
</dbReference>
<dbReference type="PATRIC" id="fig|47853.6.peg.4793"/>
<dbReference type="Proteomes" id="UP000032254">
    <property type="component" value="Unassembled WGS sequence"/>
</dbReference>
<dbReference type="InterPro" id="IPR034660">
    <property type="entry name" value="DinB/YfiT-like"/>
</dbReference>